<name>A0A3R7SN08_PENVA</name>
<gene>
    <name evidence="2" type="ORF">C7M84_013974</name>
</gene>
<keyword evidence="3" id="KW-1185">Reference proteome</keyword>
<feature type="region of interest" description="Disordered" evidence="1">
    <location>
        <begin position="1"/>
        <end position="20"/>
    </location>
</feature>
<reference evidence="2 3" key="2">
    <citation type="submission" date="2019-01" db="EMBL/GenBank/DDBJ databases">
        <title>The decoding of complex shrimp genome reveals the adaptation for benthos swimmer, frequently molting mechanism and breeding impact on genome.</title>
        <authorList>
            <person name="Sun Y."/>
            <person name="Gao Y."/>
            <person name="Yu Y."/>
        </authorList>
    </citation>
    <scope>NUCLEOTIDE SEQUENCE [LARGE SCALE GENOMIC DNA]</scope>
    <source>
        <tissue evidence="2">Muscle</tissue>
    </source>
</reference>
<evidence type="ECO:0000313" key="3">
    <source>
        <dbReference type="Proteomes" id="UP000283509"/>
    </source>
</evidence>
<organism evidence="2 3">
    <name type="scientific">Penaeus vannamei</name>
    <name type="common">Whiteleg shrimp</name>
    <name type="synonym">Litopenaeus vannamei</name>
    <dbReference type="NCBI Taxonomy" id="6689"/>
    <lineage>
        <taxon>Eukaryota</taxon>
        <taxon>Metazoa</taxon>
        <taxon>Ecdysozoa</taxon>
        <taxon>Arthropoda</taxon>
        <taxon>Crustacea</taxon>
        <taxon>Multicrustacea</taxon>
        <taxon>Malacostraca</taxon>
        <taxon>Eumalacostraca</taxon>
        <taxon>Eucarida</taxon>
        <taxon>Decapoda</taxon>
        <taxon>Dendrobranchiata</taxon>
        <taxon>Penaeoidea</taxon>
        <taxon>Penaeidae</taxon>
        <taxon>Penaeus</taxon>
    </lineage>
</organism>
<evidence type="ECO:0000256" key="1">
    <source>
        <dbReference type="SAM" id="MobiDB-lite"/>
    </source>
</evidence>
<evidence type="ECO:0000313" key="2">
    <source>
        <dbReference type="EMBL" id="ROT67938.1"/>
    </source>
</evidence>
<accession>A0A3R7SN08</accession>
<feature type="compositionally biased region" description="Basic and acidic residues" evidence="1">
    <location>
        <begin position="1"/>
        <end position="17"/>
    </location>
</feature>
<dbReference type="Proteomes" id="UP000283509">
    <property type="component" value="Unassembled WGS sequence"/>
</dbReference>
<reference evidence="2 3" key="1">
    <citation type="submission" date="2018-04" db="EMBL/GenBank/DDBJ databases">
        <authorList>
            <person name="Zhang X."/>
            <person name="Yuan J."/>
            <person name="Li F."/>
            <person name="Xiang J."/>
        </authorList>
    </citation>
    <scope>NUCLEOTIDE SEQUENCE [LARGE SCALE GENOMIC DNA]</scope>
    <source>
        <tissue evidence="2">Muscle</tissue>
    </source>
</reference>
<protein>
    <submittedName>
        <fullName evidence="2">Uncharacterized protein</fullName>
    </submittedName>
</protein>
<sequence>MSKNDDFQRQPLSRDRAAPASLVKNFPCHLAMPQPHRASVHSHPAKNTIRASVTPPCQTTRVVADSHPPHNHTCSLPLPPCNPALVPLHSTLPNTRDPSVTPPCQTTRGLLPHLAKPHRASAILHTANHTCSQPISTLPNHSVSQPSHPANPHVSQPFHPATTHVLCTPPCPTTRSLVTPPLPTTTVFSATCHPAKPQRALATPRPANHTRLSHSTCQPHVVSAIHTCQPTPLSPGTFPPLPQPTRVSATPPCQPTRCLCPLHPCQTTRASCHIPTLPTHTCPCHHSILPTNRASAHSHLPTTTVPLPLHPANHTCLCHSTLPTTRVPATPSLPTTRASATPPCQPPHIVSTLHPANLCTGFKFRKTLYHEREYDASCSDVERSCGTGYLDVAVETMFTFYKNARHRR</sequence>
<dbReference type="EMBL" id="QCYY01002737">
    <property type="protein sequence ID" value="ROT67938.1"/>
    <property type="molecule type" value="Genomic_DNA"/>
</dbReference>
<dbReference type="AlphaFoldDB" id="A0A3R7SN08"/>
<comment type="caution">
    <text evidence="2">The sequence shown here is derived from an EMBL/GenBank/DDBJ whole genome shotgun (WGS) entry which is preliminary data.</text>
</comment>
<proteinExistence type="predicted"/>